<dbReference type="AlphaFoldDB" id="A0A1F5YRN8"/>
<dbReference type="Proteomes" id="UP000176665">
    <property type="component" value="Unassembled WGS sequence"/>
</dbReference>
<evidence type="ECO:0000256" key="1">
    <source>
        <dbReference type="SAM" id="Phobius"/>
    </source>
</evidence>
<feature type="transmembrane region" description="Helical" evidence="1">
    <location>
        <begin position="68"/>
        <end position="88"/>
    </location>
</feature>
<feature type="transmembrane region" description="Helical" evidence="1">
    <location>
        <begin position="95"/>
        <end position="112"/>
    </location>
</feature>
<feature type="transmembrane region" description="Helical" evidence="1">
    <location>
        <begin position="6"/>
        <end position="25"/>
    </location>
</feature>
<feature type="transmembrane region" description="Helical" evidence="1">
    <location>
        <begin position="175"/>
        <end position="200"/>
    </location>
</feature>
<protein>
    <recommendedName>
        <fullName evidence="4">Glycosyltransferase RgtA/B/C/D-like domain-containing protein</fullName>
    </recommendedName>
</protein>
<keyword evidence="1" id="KW-0472">Membrane</keyword>
<gene>
    <name evidence="2" type="ORF">A2W14_02285</name>
</gene>
<dbReference type="STRING" id="1798371.A2W14_02285"/>
<feature type="transmembrane region" description="Helical" evidence="1">
    <location>
        <begin position="147"/>
        <end position="169"/>
    </location>
</feature>
<keyword evidence="1" id="KW-1133">Transmembrane helix</keyword>
<feature type="transmembrane region" description="Helical" evidence="1">
    <location>
        <begin position="221"/>
        <end position="239"/>
    </location>
</feature>
<sequence length="440" mass="52583">MNLIFGFLLLIIQVILIFGTGIVIYPEMYFLPWLVHKGLIPYRDFFDHHGFFLYYLLAPLTFDKSFLLLKFAYLFIQSVNLLLVLLILKKITNKIGYFTGGALYVLINFFVMENIIWYEAYIVTLYLFVYLLLIVKKFKYKPHLLGFLIALCSFIKPVAAIILLPVLIFNKNLRIILFFLLSWIAVLIYFLSKGSLIQFLEYNFTYNWFINKELVFSYSYWPKYTFFVIIISVITFYISSKSKKIKVFFLPVTFFLCSLIFLQSTYFSAHFLPLSIFFTVMVACAIKYNRSINKYLYLGLVLIFVIYLLKIDIQQYLKFNSPQRIPWLEDKKINSVINGLQKLNIGDKKIYIFDNHPEIYMALNQLPPTYFPVKFLVDNKYFYNYEERIIDELKNNNVFYVIFPEEISWEYKDLKKIEKYIHEKYALLKNFEGYQLLARP</sequence>
<dbReference type="EMBL" id="MFJA01000054">
    <property type="protein sequence ID" value="OGG02733.1"/>
    <property type="molecule type" value="Genomic_DNA"/>
</dbReference>
<feature type="transmembrane region" description="Helical" evidence="1">
    <location>
        <begin position="295"/>
        <end position="313"/>
    </location>
</feature>
<proteinExistence type="predicted"/>
<feature type="transmembrane region" description="Helical" evidence="1">
    <location>
        <begin position="118"/>
        <end position="135"/>
    </location>
</feature>
<keyword evidence="1" id="KW-0812">Transmembrane</keyword>
<evidence type="ECO:0000313" key="2">
    <source>
        <dbReference type="EMBL" id="OGG02733.1"/>
    </source>
</evidence>
<accession>A0A1F5YRN8</accession>
<reference evidence="2 3" key="1">
    <citation type="journal article" date="2016" name="Nat. Commun.">
        <title>Thousands of microbial genomes shed light on interconnected biogeochemical processes in an aquifer system.</title>
        <authorList>
            <person name="Anantharaman K."/>
            <person name="Brown C.T."/>
            <person name="Hug L.A."/>
            <person name="Sharon I."/>
            <person name="Castelle C.J."/>
            <person name="Probst A.J."/>
            <person name="Thomas B.C."/>
            <person name="Singh A."/>
            <person name="Wilkins M.J."/>
            <person name="Karaoz U."/>
            <person name="Brodie E.L."/>
            <person name="Williams K.H."/>
            <person name="Hubbard S.S."/>
            <person name="Banfield J.F."/>
        </authorList>
    </citation>
    <scope>NUCLEOTIDE SEQUENCE [LARGE SCALE GENOMIC DNA]</scope>
</reference>
<name>A0A1F5YRN8_9BACT</name>
<comment type="caution">
    <text evidence="2">The sequence shown here is derived from an EMBL/GenBank/DDBJ whole genome shotgun (WGS) entry which is preliminary data.</text>
</comment>
<organism evidence="2 3">
    <name type="scientific">Candidatus Gottesmanbacteria bacterium RBG_16_37_8</name>
    <dbReference type="NCBI Taxonomy" id="1798371"/>
    <lineage>
        <taxon>Bacteria</taxon>
        <taxon>Candidatus Gottesmaniibacteriota</taxon>
    </lineage>
</organism>
<evidence type="ECO:0000313" key="3">
    <source>
        <dbReference type="Proteomes" id="UP000176665"/>
    </source>
</evidence>
<feature type="transmembrane region" description="Helical" evidence="1">
    <location>
        <begin position="269"/>
        <end position="289"/>
    </location>
</feature>
<evidence type="ECO:0008006" key="4">
    <source>
        <dbReference type="Google" id="ProtNLM"/>
    </source>
</evidence>